<evidence type="ECO:0000313" key="1">
    <source>
        <dbReference type="EMBL" id="RBP02493.1"/>
    </source>
</evidence>
<organism evidence="1 2">
    <name type="scientific">Rossellomorea aquimaris</name>
    <dbReference type="NCBI Taxonomy" id="189382"/>
    <lineage>
        <taxon>Bacteria</taxon>
        <taxon>Bacillati</taxon>
        <taxon>Bacillota</taxon>
        <taxon>Bacilli</taxon>
        <taxon>Bacillales</taxon>
        <taxon>Bacillaceae</taxon>
        <taxon>Rossellomorea</taxon>
    </lineage>
</organism>
<dbReference type="RefSeq" id="WP_113970560.1">
    <property type="nucleotide sequence ID" value="NZ_QNRJ01000014.1"/>
</dbReference>
<evidence type="ECO:0000313" key="2">
    <source>
        <dbReference type="Proteomes" id="UP000252118"/>
    </source>
</evidence>
<dbReference type="AlphaFoldDB" id="A0A366EJD4"/>
<dbReference type="OrthoDB" id="1821976at2"/>
<accession>A0A366EJD4</accession>
<protein>
    <submittedName>
        <fullName evidence="1">Uncharacterized protein</fullName>
    </submittedName>
</protein>
<sequence length="103" mass="12337">MEHTVWMKNDMVDHDVFREPGDLRMYVWILIQAGPDGEYIHQNGRMIREWRESLWYYNGKKLDWYSTDWIKRCLKRLEKHGLIRVVENGVVLMNGDGEGQPEG</sequence>
<reference evidence="1 2" key="1">
    <citation type="submission" date="2018-06" db="EMBL/GenBank/DDBJ databases">
        <title>Freshwater and sediment microbial communities from various areas in North America, analyzing microbe dynamics in response to fracking.</title>
        <authorList>
            <person name="Lamendella R."/>
        </authorList>
    </citation>
    <scope>NUCLEOTIDE SEQUENCE [LARGE SCALE GENOMIC DNA]</scope>
    <source>
        <strain evidence="1 2">97B</strain>
    </source>
</reference>
<dbReference type="EMBL" id="QNRJ01000014">
    <property type="protein sequence ID" value="RBP02493.1"/>
    <property type="molecule type" value="Genomic_DNA"/>
</dbReference>
<name>A0A366EJD4_9BACI</name>
<dbReference type="Proteomes" id="UP000252118">
    <property type="component" value="Unassembled WGS sequence"/>
</dbReference>
<proteinExistence type="predicted"/>
<gene>
    <name evidence="1" type="ORF">DET59_11456</name>
</gene>
<comment type="caution">
    <text evidence="1">The sequence shown here is derived from an EMBL/GenBank/DDBJ whole genome shotgun (WGS) entry which is preliminary data.</text>
</comment>